<dbReference type="RefSeq" id="WP_132193535.1">
    <property type="nucleotide sequence ID" value="NZ_SLWM01000018.1"/>
</dbReference>
<dbReference type="InterPro" id="IPR012853">
    <property type="entry name" value="CPT"/>
</dbReference>
<evidence type="ECO:0000313" key="6">
    <source>
        <dbReference type="Proteomes" id="UP000295818"/>
    </source>
</evidence>
<keyword evidence="6" id="KW-1185">Reference proteome</keyword>
<gene>
    <name evidence="5" type="ORF">EV644_118104</name>
</gene>
<evidence type="ECO:0000256" key="3">
    <source>
        <dbReference type="ARBA" id="ARBA00022777"/>
    </source>
</evidence>
<name>A0ABY2BC57_9ACTN</name>
<keyword evidence="4" id="KW-0067">ATP-binding</keyword>
<evidence type="ECO:0000256" key="2">
    <source>
        <dbReference type="ARBA" id="ARBA00022741"/>
    </source>
</evidence>
<dbReference type="InterPro" id="IPR023865">
    <property type="entry name" value="Aliphatic_acid_kinase_CS"/>
</dbReference>
<keyword evidence="2" id="KW-0547">Nucleotide-binding</keyword>
<protein>
    <submittedName>
        <fullName evidence="5">Chloramphenicol 3-O phosphotransferase</fullName>
    </submittedName>
</protein>
<dbReference type="EMBL" id="SLWM01000018">
    <property type="protein sequence ID" value="TCO15560.1"/>
    <property type="molecule type" value="Genomic_DNA"/>
</dbReference>
<organism evidence="5 6">
    <name type="scientific">Kribbella orskensis</name>
    <dbReference type="NCBI Taxonomy" id="2512216"/>
    <lineage>
        <taxon>Bacteria</taxon>
        <taxon>Bacillati</taxon>
        <taxon>Actinomycetota</taxon>
        <taxon>Actinomycetes</taxon>
        <taxon>Propionibacteriales</taxon>
        <taxon>Kribbellaceae</taxon>
        <taxon>Kribbella</taxon>
    </lineage>
</organism>
<keyword evidence="3" id="KW-0418">Kinase</keyword>
<proteinExistence type="predicted"/>
<evidence type="ECO:0000313" key="5">
    <source>
        <dbReference type="EMBL" id="TCO15560.1"/>
    </source>
</evidence>
<keyword evidence="1" id="KW-0808">Transferase</keyword>
<accession>A0ABY2BC57</accession>
<dbReference type="Gene3D" id="3.40.50.300">
    <property type="entry name" value="P-loop containing nucleotide triphosphate hydrolases"/>
    <property type="match status" value="1"/>
</dbReference>
<dbReference type="Pfam" id="PF07931">
    <property type="entry name" value="CPT"/>
    <property type="match status" value="1"/>
</dbReference>
<comment type="caution">
    <text evidence="5">The sequence shown here is derived from an EMBL/GenBank/DDBJ whole genome shotgun (WGS) entry which is preliminary data.</text>
</comment>
<dbReference type="Proteomes" id="UP000295818">
    <property type="component" value="Unassembled WGS sequence"/>
</dbReference>
<evidence type="ECO:0000256" key="4">
    <source>
        <dbReference type="ARBA" id="ARBA00022840"/>
    </source>
</evidence>
<reference evidence="5 6" key="1">
    <citation type="journal article" date="2015" name="Stand. Genomic Sci.">
        <title>Genomic Encyclopedia of Bacterial and Archaeal Type Strains, Phase III: the genomes of soil and plant-associated and newly described type strains.</title>
        <authorList>
            <person name="Whitman W.B."/>
            <person name="Woyke T."/>
            <person name="Klenk H.P."/>
            <person name="Zhou Y."/>
            <person name="Lilburn T.G."/>
            <person name="Beck B.J."/>
            <person name="De Vos P."/>
            <person name="Vandamme P."/>
            <person name="Eisen J.A."/>
            <person name="Garrity G."/>
            <person name="Hugenholtz P."/>
            <person name="Kyrpides N.C."/>
        </authorList>
    </citation>
    <scope>NUCLEOTIDE SEQUENCE [LARGE SCALE GENOMIC DNA]</scope>
    <source>
        <strain evidence="5 6">VKM Ac-2538</strain>
    </source>
</reference>
<dbReference type="NCBIfam" id="NF033114">
    <property type="entry name" value="phos_trans_CPT"/>
    <property type="match status" value="1"/>
</dbReference>
<dbReference type="PROSITE" id="PS01075">
    <property type="entry name" value="ACETATE_KINASE_1"/>
    <property type="match status" value="1"/>
</dbReference>
<evidence type="ECO:0000256" key="1">
    <source>
        <dbReference type="ARBA" id="ARBA00022679"/>
    </source>
</evidence>
<dbReference type="InterPro" id="IPR027417">
    <property type="entry name" value="P-loop_NTPase"/>
</dbReference>
<sequence length="203" mass="21234">MTIQVIVLNGGSSSGKTGIARCLQAILPRPWLSLSVDDFVDALPPSLVDSGSGSGSGSGIAFGQQGEVIVGEGFRELEAAWMAGIAAMVRAGARVIVDDVFLGGAASQERTRAQLEGLEVLWVGVRCDAAIVAGRELTRGDRAAGMAASQAEIVHKGVVYDVEVDTGHAESLDCARTIAAYVKDSRASPRERPEGRVIRRCRG</sequence>
<dbReference type="SUPFAM" id="SSF52540">
    <property type="entry name" value="P-loop containing nucleoside triphosphate hydrolases"/>
    <property type="match status" value="1"/>
</dbReference>
<dbReference type="PIRSF" id="PIRSF007531">
    <property type="entry name" value="CPT"/>
    <property type="match status" value="1"/>
</dbReference>